<dbReference type="EMBL" id="JAXBLV010000209">
    <property type="protein sequence ID" value="MDY3562197.1"/>
    <property type="molecule type" value="Genomic_DNA"/>
</dbReference>
<feature type="compositionally biased region" description="Pro residues" evidence="1">
    <location>
        <begin position="214"/>
        <end position="228"/>
    </location>
</feature>
<evidence type="ECO:0000313" key="2">
    <source>
        <dbReference type="EMBL" id="MDY3562197.1"/>
    </source>
</evidence>
<evidence type="ECO:0000256" key="1">
    <source>
        <dbReference type="SAM" id="MobiDB-lite"/>
    </source>
</evidence>
<keyword evidence="3" id="KW-1185">Reference proteome</keyword>
<evidence type="ECO:0000313" key="3">
    <source>
        <dbReference type="Proteomes" id="UP001272242"/>
    </source>
</evidence>
<reference evidence="3" key="1">
    <citation type="journal article" date="2023" name="Mar. Drugs">
        <title>Gemmata algarum, a Novel Planctomycete Isolated from an Algal Mat, Displays Antimicrobial Activity.</title>
        <authorList>
            <person name="Kumar G."/>
            <person name="Kallscheuer N."/>
            <person name="Kashif M."/>
            <person name="Ahamad S."/>
            <person name="Jagadeeshwari U."/>
            <person name="Pannikurungottu S."/>
            <person name="Haufschild T."/>
            <person name="Kabuu M."/>
            <person name="Sasikala C."/>
            <person name="Jogler C."/>
            <person name="Ramana C."/>
        </authorList>
    </citation>
    <scope>NUCLEOTIDE SEQUENCE [LARGE SCALE GENOMIC DNA]</scope>
    <source>
        <strain evidence="3">JC673</strain>
    </source>
</reference>
<proteinExistence type="predicted"/>
<accession>A0ABU5F5X4</accession>
<name>A0ABU5F5X4_9BACT</name>
<comment type="caution">
    <text evidence="2">The sequence shown here is derived from an EMBL/GenBank/DDBJ whole genome shotgun (WGS) entry which is preliminary data.</text>
</comment>
<gene>
    <name evidence="2" type="ORF">R5W23_003646</name>
</gene>
<feature type="non-terminal residue" evidence="2">
    <location>
        <position position="239"/>
    </location>
</feature>
<organism evidence="2 3">
    <name type="scientific">Gemmata algarum</name>
    <dbReference type="NCBI Taxonomy" id="2975278"/>
    <lineage>
        <taxon>Bacteria</taxon>
        <taxon>Pseudomonadati</taxon>
        <taxon>Planctomycetota</taxon>
        <taxon>Planctomycetia</taxon>
        <taxon>Gemmatales</taxon>
        <taxon>Gemmataceae</taxon>
        <taxon>Gemmata</taxon>
    </lineage>
</organism>
<dbReference type="Proteomes" id="UP001272242">
    <property type="component" value="Unassembled WGS sequence"/>
</dbReference>
<sequence length="239" mass="26317">MPRLTWSDSSQAVALPRVRVERFNGKSRYRVHLLGEVRCLRVHKRAGENTMPCLAPDPCPFCADPIWKPKLEWFGPALLMDKKENLWVPVVAVFTSGGGNKLRKCAPGPHRGRMLDVYRVGQGTAQGGILEVKELVRVDPLVPEFDVLPHLHRLWFPNEAVPVEAEVPAAVPFTPEQAPSIAEAKAEPFRVSEDVKKALHRYAKTGQRDEEPAPAAPEPPPPAAPAPVPTGFVQVPPPP</sequence>
<feature type="region of interest" description="Disordered" evidence="1">
    <location>
        <begin position="197"/>
        <end position="239"/>
    </location>
</feature>
<protein>
    <submittedName>
        <fullName evidence="2">Uncharacterized protein</fullName>
    </submittedName>
</protein>